<evidence type="ECO:0000313" key="5">
    <source>
        <dbReference type="Proteomes" id="UP000663828"/>
    </source>
</evidence>
<evidence type="ECO:0000313" key="4">
    <source>
        <dbReference type="EMBL" id="CAF1691168.1"/>
    </source>
</evidence>
<dbReference type="SUPFAM" id="SSF49785">
    <property type="entry name" value="Galactose-binding domain-like"/>
    <property type="match status" value="1"/>
</dbReference>
<dbReference type="InterPro" id="IPR048913">
    <property type="entry name" value="BetaGal_gal-bd"/>
</dbReference>
<keyword evidence="2" id="KW-0326">Glycosidase</keyword>
<comment type="caution">
    <text evidence="4">The sequence shown here is derived from an EMBL/GenBank/DDBJ whole genome shotgun (WGS) entry which is preliminary data.</text>
</comment>
<sequence>MGRINFGPTLDHSRKGILSKVLLNGTIELQAWTIHTLEFHKGMSSITDWNRLTIDEKNATNIHDLNYGPQLFYAPFHIENEHSIADTYLSLDSQWTKGVAFINGFNLGRYWSIGPQRTLYIPKELLFKGFNHI</sequence>
<dbReference type="PANTHER" id="PTHR23421">
    <property type="entry name" value="BETA-GALACTOSIDASE RELATED"/>
    <property type="match status" value="1"/>
</dbReference>
<dbReference type="Pfam" id="PF21467">
    <property type="entry name" value="BetaGal_gal-bd"/>
    <property type="match status" value="1"/>
</dbReference>
<dbReference type="EMBL" id="CAJNOR010021235">
    <property type="protein sequence ID" value="CAF1691168.1"/>
    <property type="molecule type" value="Genomic_DNA"/>
</dbReference>
<dbReference type="AlphaFoldDB" id="A0A816HV93"/>
<dbReference type="InterPro" id="IPR008979">
    <property type="entry name" value="Galactose-bd-like_sf"/>
</dbReference>
<organism evidence="4 5">
    <name type="scientific">Adineta ricciae</name>
    <name type="common">Rotifer</name>
    <dbReference type="NCBI Taxonomy" id="249248"/>
    <lineage>
        <taxon>Eukaryota</taxon>
        <taxon>Metazoa</taxon>
        <taxon>Spiralia</taxon>
        <taxon>Gnathifera</taxon>
        <taxon>Rotifera</taxon>
        <taxon>Eurotatoria</taxon>
        <taxon>Bdelloidea</taxon>
        <taxon>Adinetida</taxon>
        <taxon>Adinetidae</taxon>
        <taxon>Adineta</taxon>
    </lineage>
</organism>
<feature type="domain" description="Beta-galactosidase galactose-binding" evidence="3">
    <location>
        <begin position="74"/>
        <end position="131"/>
    </location>
</feature>
<proteinExistence type="predicted"/>
<protein>
    <recommendedName>
        <fullName evidence="3">Beta-galactosidase galactose-binding domain-containing protein</fullName>
    </recommendedName>
</protein>
<evidence type="ECO:0000256" key="2">
    <source>
        <dbReference type="ARBA" id="ARBA00023295"/>
    </source>
</evidence>
<keyword evidence="1" id="KW-0378">Hydrolase</keyword>
<dbReference type="Gene3D" id="2.60.120.260">
    <property type="entry name" value="Galactose-binding domain-like"/>
    <property type="match status" value="1"/>
</dbReference>
<gene>
    <name evidence="4" type="ORF">XAT740_LOCUS64070</name>
</gene>
<reference evidence="4" key="1">
    <citation type="submission" date="2021-02" db="EMBL/GenBank/DDBJ databases">
        <authorList>
            <person name="Nowell W R."/>
        </authorList>
    </citation>
    <scope>NUCLEOTIDE SEQUENCE</scope>
</reference>
<accession>A0A816HV93</accession>
<name>A0A816HV93_ADIRI</name>
<dbReference type="Proteomes" id="UP000663828">
    <property type="component" value="Unassembled WGS sequence"/>
</dbReference>
<dbReference type="GO" id="GO:0004553">
    <property type="term" value="F:hydrolase activity, hydrolyzing O-glycosyl compounds"/>
    <property type="evidence" value="ECO:0007669"/>
    <property type="project" value="InterPro"/>
</dbReference>
<evidence type="ECO:0000259" key="3">
    <source>
        <dbReference type="Pfam" id="PF21467"/>
    </source>
</evidence>
<keyword evidence="5" id="KW-1185">Reference proteome</keyword>
<dbReference type="InterPro" id="IPR001944">
    <property type="entry name" value="Glycoside_Hdrlase_35"/>
</dbReference>
<dbReference type="GO" id="GO:0005975">
    <property type="term" value="P:carbohydrate metabolic process"/>
    <property type="evidence" value="ECO:0007669"/>
    <property type="project" value="InterPro"/>
</dbReference>
<feature type="non-terminal residue" evidence="4">
    <location>
        <position position="133"/>
    </location>
</feature>
<evidence type="ECO:0000256" key="1">
    <source>
        <dbReference type="ARBA" id="ARBA00022801"/>
    </source>
</evidence>